<evidence type="ECO:0008006" key="3">
    <source>
        <dbReference type="Google" id="ProtNLM"/>
    </source>
</evidence>
<protein>
    <recommendedName>
        <fullName evidence="3">N-acetyltransferase domain-containing protein</fullName>
    </recommendedName>
</protein>
<keyword evidence="2" id="KW-1185">Reference proteome</keyword>
<dbReference type="AlphaFoldDB" id="A0A1G8EK79"/>
<proteinExistence type="predicted"/>
<organism evidence="1 2">
    <name type="scientific">Propionivibrio dicarboxylicus</name>
    <dbReference type="NCBI Taxonomy" id="83767"/>
    <lineage>
        <taxon>Bacteria</taxon>
        <taxon>Pseudomonadati</taxon>
        <taxon>Pseudomonadota</taxon>
        <taxon>Betaproteobacteria</taxon>
        <taxon>Rhodocyclales</taxon>
        <taxon>Rhodocyclaceae</taxon>
        <taxon>Propionivibrio</taxon>
    </lineage>
</organism>
<dbReference type="RefSeq" id="WP_091937373.1">
    <property type="nucleotide sequence ID" value="NZ_FNCY01000008.1"/>
</dbReference>
<dbReference type="Proteomes" id="UP000198607">
    <property type="component" value="Unassembled WGS sequence"/>
</dbReference>
<accession>A0A1G8EK79</accession>
<name>A0A1G8EK79_9RHOO</name>
<sequence length="173" mass="19592">MTLPERDCAVIRAELFETFSQALRDRFALPGLAVAPFSPRIFHELAKWPAADRYFPHWDWKEIHQRIVNKPCRFEAVLLLDDQPLGVAIGRPSRGWDYLGIPRLEARPGAHPLAGQIAATMISLAVLYAAEIQLPEVRLLDPIEELIDFYVSLGLSVARNADGELYLMRNSEE</sequence>
<evidence type="ECO:0000313" key="2">
    <source>
        <dbReference type="Proteomes" id="UP000198607"/>
    </source>
</evidence>
<dbReference type="OrthoDB" id="8449140at2"/>
<evidence type="ECO:0000313" key="1">
    <source>
        <dbReference type="EMBL" id="SDH70240.1"/>
    </source>
</evidence>
<dbReference type="STRING" id="83767.SAMN05660652_02108"/>
<dbReference type="EMBL" id="FNCY01000008">
    <property type="protein sequence ID" value="SDH70240.1"/>
    <property type="molecule type" value="Genomic_DNA"/>
</dbReference>
<reference evidence="1 2" key="1">
    <citation type="submission" date="2016-10" db="EMBL/GenBank/DDBJ databases">
        <authorList>
            <person name="de Groot N.N."/>
        </authorList>
    </citation>
    <scope>NUCLEOTIDE SEQUENCE [LARGE SCALE GENOMIC DNA]</scope>
    <source>
        <strain evidence="1 2">DSM 5885</strain>
    </source>
</reference>
<gene>
    <name evidence="1" type="ORF">SAMN05660652_02108</name>
</gene>